<evidence type="ECO:0000256" key="3">
    <source>
        <dbReference type="ARBA" id="ARBA00012584"/>
    </source>
</evidence>
<comment type="catalytic activity">
    <reaction evidence="6">
        <text>L-threonine + hydrogencarbonate + ATP = L-threonylcarbamoyladenylate + diphosphate + H2O</text>
        <dbReference type="Rhea" id="RHEA:36407"/>
        <dbReference type="ChEBI" id="CHEBI:15377"/>
        <dbReference type="ChEBI" id="CHEBI:17544"/>
        <dbReference type="ChEBI" id="CHEBI:30616"/>
        <dbReference type="ChEBI" id="CHEBI:33019"/>
        <dbReference type="ChEBI" id="CHEBI:57926"/>
        <dbReference type="ChEBI" id="CHEBI:73682"/>
        <dbReference type="EC" id="2.7.7.87"/>
    </reaction>
</comment>
<comment type="subcellular location">
    <subcellularLocation>
        <location evidence="1">Cytoplasm</location>
    </subcellularLocation>
</comment>
<gene>
    <name evidence="8" type="ORF">ACD_4C00329G0001</name>
</gene>
<dbReference type="SUPFAM" id="SSF55821">
    <property type="entry name" value="YrdC/RibB"/>
    <property type="match status" value="1"/>
</dbReference>
<feature type="domain" description="YrdC-like" evidence="7">
    <location>
        <begin position="1"/>
        <end position="174"/>
    </location>
</feature>
<dbReference type="InterPro" id="IPR017945">
    <property type="entry name" value="DHBP_synth_RibB-like_a/b_dom"/>
</dbReference>
<name>K2FTS2_9BACT</name>
<evidence type="ECO:0000259" key="7">
    <source>
        <dbReference type="PROSITE" id="PS51163"/>
    </source>
</evidence>
<protein>
    <recommendedName>
        <fullName evidence="3">L-threonylcarbamoyladenylate synthase</fullName>
        <ecNumber evidence="3">2.7.7.87</ecNumber>
    </recommendedName>
</protein>
<evidence type="ECO:0000256" key="2">
    <source>
        <dbReference type="ARBA" id="ARBA00007663"/>
    </source>
</evidence>
<evidence type="ECO:0000313" key="8">
    <source>
        <dbReference type="EMBL" id="EKE26328.1"/>
    </source>
</evidence>
<dbReference type="PANTHER" id="PTHR17490:SF10">
    <property type="entry name" value="THREONYLCARBAMOYL-AMP SYNTHASE"/>
    <property type="match status" value="1"/>
</dbReference>
<dbReference type="PROSITE" id="PS51163">
    <property type="entry name" value="YRDC"/>
    <property type="match status" value="1"/>
</dbReference>
<reference evidence="8" key="1">
    <citation type="journal article" date="2012" name="Science">
        <title>Fermentation, hydrogen, and sulfur metabolism in multiple uncultivated bacterial phyla.</title>
        <authorList>
            <person name="Wrighton K.C."/>
            <person name="Thomas B.C."/>
            <person name="Sharon I."/>
            <person name="Miller C.S."/>
            <person name="Castelle C.J."/>
            <person name="VerBerkmoes N.C."/>
            <person name="Wilkins M.J."/>
            <person name="Hettich R.L."/>
            <person name="Lipton M.S."/>
            <person name="Williams K.H."/>
            <person name="Long P.E."/>
            <person name="Banfield J.F."/>
        </authorList>
    </citation>
    <scope>NUCLEOTIDE SEQUENCE [LARGE SCALE GENOMIC DNA]</scope>
</reference>
<evidence type="ECO:0000256" key="4">
    <source>
        <dbReference type="ARBA" id="ARBA00022490"/>
    </source>
</evidence>
<dbReference type="GO" id="GO:0000049">
    <property type="term" value="F:tRNA binding"/>
    <property type="evidence" value="ECO:0007669"/>
    <property type="project" value="TreeGrafter"/>
</dbReference>
<accession>K2FTS2</accession>
<organism evidence="8">
    <name type="scientific">uncultured bacterium</name>
    <name type="common">gcode 4</name>
    <dbReference type="NCBI Taxonomy" id="1234023"/>
    <lineage>
        <taxon>Bacteria</taxon>
        <taxon>environmental samples</taxon>
    </lineage>
</organism>
<evidence type="ECO:0000256" key="5">
    <source>
        <dbReference type="ARBA" id="ARBA00022679"/>
    </source>
</evidence>
<keyword evidence="4" id="KW-0963">Cytoplasm</keyword>
<dbReference type="GO" id="GO:0006450">
    <property type="term" value="P:regulation of translational fidelity"/>
    <property type="evidence" value="ECO:0007669"/>
    <property type="project" value="TreeGrafter"/>
</dbReference>
<dbReference type="AlphaFoldDB" id="K2FTS2"/>
<dbReference type="InterPro" id="IPR050156">
    <property type="entry name" value="TC-AMP_synthase_SUA5"/>
</dbReference>
<dbReference type="EMBL" id="AMFJ01000845">
    <property type="protein sequence ID" value="EKE26328.1"/>
    <property type="molecule type" value="Genomic_DNA"/>
</dbReference>
<proteinExistence type="inferred from homology"/>
<dbReference type="Gene3D" id="3.90.870.10">
    <property type="entry name" value="DHBP synthase"/>
    <property type="match status" value="1"/>
</dbReference>
<dbReference type="GO" id="GO:0003725">
    <property type="term" value="F:double-stranded RNA binding"/>
    <property type="evidence" value="ECO:0007669"/>
    <property type="project" value="InterPro"/>
</dbReference>
<dbReference type="PANTHER" id="PTHR17490">
    <property type="entry name" value="SUA5"/>
    <property type="match status" value="1"/>
</dbReference>
<dbReference type="Pfam" id="PF01300">
    <property type="entry name" value="Sua5_yciO_yrdC"/>
    <property type="match status" value="1"/>
</dbReference>
<dbReference type="EC" id="2.7.7.87" evidence="3"/>
<evidence type="ECO:0000256" key="6">
    <source>
        <dbReference type="ARBA" id="ARBA00048366"/>
    </source>
</evidence>
<dbReference type="InterPro" id="IPR006070">
    <property type="entry name" value="Sua5-like_dom"/>
</dbReference>
<comment type="similarity">
    <text evidence="2">Belongs to the SUA5 family.</text>
</comment>
<dbReference type="GO" id="GO:0005737">
    <property type="term" value="C:cytoplasm"/>
    <property type="evidence" value="ECO:0007669"/>
    <property type="project" value="UniProtKB-SubCell"/>
</dbReference>
<dbReference type="GO" id="GO:0061710">
    <property type="term" value="F:L-threonylcarbamoyladenylate synthase"/>
    <property type="evidence" value="ECO:0007669"/>
    <property type="project" value="UniProtKB-EC"/>
</dbReference>
<evidence type="ECO:0000256" key="1">
    <source>
        <dbReference type="ARBA" id="ARBA00004496"/>
    </source>
</evidence>
<keyword evidence="5" id="KW-0808">Transferase</keyword>
<sequence length="175" mass="20973">MVFAIPTDTCYWIGCHLNDKKWFKDIYKLKQRTKGKPISFIVKNFEELKRISTLTTEQVDFLENYKNPFTIVTHLKDDSNIPDFLKRKQKLFWIRVAEIILDKKVADKVEFPIFLTSANISEEDELYSSRDVKKIFWNKVKILLKSKINKKPPSNVIRFIWDSLDLEYLRKTYED</sequence>
<comment type="caution">
    <text evidence="8">The sequence shown here is derived from an EMBL/GenBank/DDBJ whole genome shotgun (WGS) entry which is preliminary data.</text>
</comment>